<evidence type="ECO:0000313" key="5">
    <source>
        <dbReference type="Proteomes" id="UP001363622"/>
    </source>
</evidence>
<proteinExistence type="predicted"/>
<sequence>MISLLRHFLRSTLPALQHWHRAASSATKSTRKSRKTIGSLDCSDSRIAHGSENHQDLPSFLDYAERVDLSPKASVYVGTHYEYTVATTLSRLGFKLTRTGRARDYGIDLLGSWTLPVPASWSTNAQLSESDPAATSTGTDSTARIRAPTLPLRVIIQCKCSNKKLGPDKVRELEGAFTGAPTEWRQEDFLGLLATTNSATKGIIEALGRSRWPMGFLKIEHDGRIEQFLWNRSAQTRGLEGLGVTVRYMLPPLGAGGVMTSEDNSKAKKKKGESETVRTDIVLTWDGMPLPYLKFEDVEALEGLKMDEVELVEAVQAKEEQEGLDLKVKKTKGRKKKDDIDEEIDLEEQEPPTPARRRGRKEKDALLEDEKSTEELVEEIQKTDDQDDAEEDDEQPVAAPVVKRGRGRPRKIRD</sequence>
<evidence type="ECO:0000313" key="4">
    <source>
        <dbReference type="EMBL" id="KAK7523273.1"/>
    </source>
</evidence>
<dbReference type="PRINTS" id="PR00929">
    <property type="entry name" value="ATHOOK"/>
</dbReference>
<feature type="compositionally biased region" description="Acidic residues" evidence="3">
    <location>
        <begin position="340"/>
        <end position="350"/>
    </location>
</feature>
<protein>
    <recommendedName>
        <fullName evidence="6">Required for respiratory growth protein 7, mitochondrial</fullName>
    </recommendedName>
</protein>
<dbReference type="InterPro" id="IPR018828">
    <property type="entry name" value="RRG7"/>
</dbReference>
<comment type="caution">
    <text evidence="4">The sequence shown here is derived from an EMBL/GenBank/DDBJ whole genome shotgun (WGS) entry which is preliminary data.</text>
</comment>
<comment type="subcellular location">
    <subcellularLocation>
        <location evidence="1">Mitochondrion</location>
    </subcellularLocation>
</comment>
<name>A0ABR1L158_9PEZI</name>
<dbReference type="Pfam" id="PF10356">
    <property type="entry name" value="RRG7"/>
    <property type="match status" value="1"/>
</dbReference>
<feature type="region of interest" description="Disordered" evidence="3">
    <location>
        <begin position="330"/>
        <end position="414"/>
    </location>
</feature>
<reference evidence="4 5" key="1">
    <citation type="submission" date="2024-04" db="EMBL/GenBank/DDBJ databases">
        <title>Phyllosticta paracitricarpa is synonymous to the EU quarantine fungus P. citricarpa based on phylogenomic analyses.</title>
        <authorList>
            <consortium name="Lawrence Berkeley National Laboratory"/>
            <person name="Van Ingen-Buijs V.A."/>
            <person name="Van Westerhoven A.C."/>
            <person name="Haridas S."/>
            <person name="Skiadas P."/>
            <person name="Martin F."/>
            <person name="Groenewald J.Z."/>
            <person name="Crous P.W."/>
            <person name="Seidl M.F."/>
        </authorList>
    </citation>
    <scope>NUCLEOTIDE SEQUENCE [LARGE SCALE GENOMIC DNA]</scope>
    <source>
        <strain evidence="4 5">CBS 123371</strain>
    </source>
</reference>
<dbReference type="EMBL" id="JBBPHU010000001">
    <property type="protein sequence ID" value="KAK7523273.1"/>
    <property type="molecule type" value="Genomic_DNA"/>
</dbReference>
<evidence type="ECO:0000256" key="1">
    <source>
        <dbReference type="ARBA" id="ARBA00004173"/>
    </source>
</evidence>
<dbReference type="Proteomes" id="UP001363622">
    <property type="component" value="Unassembled WGS sequence"/>
</dbReference>
<evidence type="ECO:0000256" key="3">
    <source>
        <dbReference type="SAM" id="MobiDB-lite"/>
    </source>
</evidence>
<keyword evidence="2" id="KW-0496">Mitochondrion</keyword>
<gene>
    <name evidence="4" type="ORF">IWZ03DRAFT_386</name>
</gene>
<evidence type="ECO:0000256" key="2">
    <source>
        <dbReference type="ARBA" id="ARBA00023128"/>
    </source>
</evidence>
<accession>A0ABR1L158</accession>
<organism evidence="4 5">
    <name type="scientific">Phyllosticta citriasiana</name>
    <dbReference type="NCBI Taxonomy" id="595635"/>
    <lineage>
        <taxon>Eukaryota</taxon>
        <taxon>Fungi</taxon>
        <taxon>Dikarya</taxon>
        <taxon>Ascomycota</taxon>
        <taxon>Pezizomycotina</taxon>
        <taxon>Dothideomycetes</taxon>
        <taxon>Dothideomycetes incertae sedis</taxon>
        <taxon>Botryosphaeriales</taxon>
        <taxon>Phyllostictaceae</taxon>
        <taxon>Phyllosticta</taxon>
    </lineage>
</organism>
<keyword evidence="5" id="KW-1185">Reference proteome</keyword>
<dbReference type="InterPro" id="IPR017956">
    <property type="entry name" value="AT_hook_DNA-bd_motif"/>
</dbReference>
<dbReference type="Gene3D" id="3.40.1350.10">
    <property type="match status" value="1"/>
</dbReference>
<evidence type="ECO:0008006" key="6">
    <source>
        <dbReference type="Google" id="ProtNLM"/>
    </source>
</evidence>
<dbReference type="PANTHER" id="PTHR28133">
    <property type="entry name" value="REQUIRED FOR RESPIRATORY GROWTH PROTEIN 7, MITOCHONDRIAL"/>
    <property type="match status" value="1"/>
</dbReference>
<feature type="compositionally biased region" description="Basic residues" evidence="3">
    <location>
        <begin position="403"/>
        <end position="414"/>
    </location>
</feature>
<feature type="compositionally biased region" description="Basic and acidic residues" evidence="3">
    <location>
        <begin position="361"/>
        <end position="384"/>
    </location>
</feature>
<dbReference type="PANTHER" id="PTHR28133:SF1">
    <property type="entry name" value="REQUIRED FOR RESPIRATORY GROWTH PROTEIN 7, MITOCHONDRIAL"/>
    <property type="match status" value="1"/>
</dbReference>
<dbReference type="InterPro" id="IPR011856">
    <property type="entry name" value="tRNA_endonuc-like_dom_sf"/>
</dbReference>
<feature type="compositionally biased region" description="Acidic residues" evidence="3">
    <location>
        <begin position="385"/>
        <end position="395"/>
    </location>
</feature>